<dbReference type="Pfam" id="PF21191">
    <property type="entry name" value="CvfB_1st"/>
    <property type="match status" value="1"/>
</dbReference>
<sequence length="292" mass="33205">MALHDFIGRITNLTVSRKADFGYFLTDGEEDVLVHNNELQEELELDQEVDVFLYIDSQNRIAATTILPEITVGTYGWAKVSDVKPGIGVFINIGIQKDMLLGEEDLPVHESVWPEVDDLLYITLRVNKNYRIYVKTATDPVITDISVKAEASDFNKNIHGHIYRTAKVGSWIYTAEGFKGFIHESQRKTEPRLGEKVEGRVIDVKDDGTINVSLIPRKQEALDDDSQVILSYLESRGGAMPYWDKSAPEDINDRFNLSKASFKRALGRLMKEGRVYQEEGWTYVKKENNEPS</sequence>
<reference evidence="3 4" key="1">
    <citation type="journal article" date="2014" name="Arch. Microbiol.">
        <title>Bacillus mesophilum sp. nov., strain IITR-54T, a novel 4-chlorobiphenyl dechlorinating bacterium.</title>
        <authorList>
            <person name="Manickam N."/>
            <person name="Singh N.K."/>
            <person name="Bajaj A."/>
            <person name="Kumar R.M."/>
            <person name="Kaur G."/>
            <person name="Kaur N."/>
            <person name="Bala M."/>
            <person name="Kumar A."/>
            <person name="Mayilraj S."/>
        </authorList>
    </citation>
    <scope>NUCLEOTIDE SEQUENCE [LARGE SCALE GENOMIC DNA]</scope>
    <source>
        <strain evidence="3 4">IITR-54</strain>
    </source>
</reference>
<dbReference type="InterPro" id="IPR048587">
    <property type="entry name" value="CvfB_S1_3rd"/>
</dbReference>
<dbReference type="Pfam" id="PF13509">
    <property type="entry name" value="S1_2"/>
    <property type="match status" value="1"/>
</dbReference>
<accession>A0A7V7UTU2</accession>
<evidence type="ECO:0000259" key="2">
    <source>
        <dbReference type="PROSITE" id="PS50126"/>
    </source>
</evidence>
<dbReference type="Gene3D" id="1.10.10.10">
    <property type="entry name" value="Winged helix-like DNA-binding domain superfamily/Winged helix DNA-binding domain"/>
    <property type="match status" value="1"/>
</dbReference>
<evidence type="ECO:0000313" key="4">
    <source>
        <dbReference type="Proteomes" id="UP000441354"/>
    </source>
</evidence>
<keyword evidence="4" id="KW-1185">Reference proteome</keyword>
<dbReference type="GO" id="GO:0003676">
    <property type="term" value="F:nucleic acid binding"/>
    <property type="evidence" value="ECO:0007669"/>
    <property type="project" value="InterPro"/>
</dbReference>
<dbReference type="InterPro" id="IPR012340">
    <property type="entry name" value="NA-bd_OB-fold"/>
</dbReference>
<dbReference type="AlphaFoldDB" id="A0A7V7UTU2"/>
<dbReference type="InterPro" id="IPR040764">
    <property type="entry name" value="CvfB_WH"/>
</dbReference>
<dbReference type="Proteomes" id="UP000441354">
    <property type="component" value="Unassembled WGS sequence"/>
</dbReference>
<dbReference type="EMBL" id="WBOT01000006">
    <property type="protein sequence ID" value="KAB2330903.1"/>
    <property type="molecule type" value="Genomic_DNA"/>
</dbReference>
<gene>
    <name evidence="3" type="ORF">F7732_16980</name>
</gene>
<dbReference type="Gene3D" id="2.40.50.140">
    <property type="entry name" value="Nucleic acid-binding proteins"/>
    <property type="match status" value="2"/>
</dbReference>
<dbReference type="InterPro" id="IPR014464">
    <property type="entry name" value="CvfB_fam"/>
</dbReference>
<name>A0A7V7UTU2_9BACI</name>
<dbReference type="PANTHER" id="PTHR37296">
    <property type="entry name" value="CONSERVED VIRULENCE FACTOR B"/>
    <property type="match status" value="1"/>
</dbReference>
<dbReference type="PIRSF" id="PIRSF012524">
    <property type="entry name" value="YitL_S1"/>
    <property type="match status" value="1"/>
</dbReference>
<dbReference type="OrthoDB" id="9801597at2"/>
<comment type="caution">
    <text evidence="3">The sequence shown here is derived from an EMBL/GenBank/DDBJ whole genome shotgun (WGS) entry which is preliminary data.</text>
</comment>
<dbReference type="RefSeq" id="WP_151575202.1">
    <property type="nucleotide sequence ID" value="NZ_WBOT01000006.1"/>
</dbReference>
<organism evidence="3 4">
    <name type="scientific">Bacillus mesophilum</name>
    <dbReference type="NCBI Taxonomy" id="1071718"/>
    <lineage>
        <taxon>Bacteria</taxon>
        <taxon>Bacillati</taxon>
        <taxon>Bacillota</taxon>
        <taxon>Bacilli</taxon>
        <taxon>Bacillales</taxon>
        <taxon>Bacillaceae</taxon>
        <taxon>Bacillus</taxon>
    </lineage>
</organism>
<dbReference type="InterPro" id="IPR039566">
    <property type="entry name" value="CvfB_S1_st"/>
</dbReference>
<dbReference type="Pfam" id="PF17783">
    <property type="entry name" value="WHD_CvfB"/>
    <property type="match status" value="1"/>
</dbReference>
<protein>
    <recommendedName>
        <fullName evidence="2">S1 motif domain-containing protein</fullName>
    </recommendedName>
</protein>
<proteinExistence type="inferred from homology"/>
<dbReference type="InterPro" id="IPR003029">
    <property type="entry name" value="S1_domain"/>
</dbReference>
<feature type="domain" description="S1 motif" evidence="2">
    <location>
        <begin position="155"/>
        <end position="215"/>
    </location>
</feature>
<dbReference type="Pfam" id="PF21543">
    <property type="entry name" value="CvfB_2nd"/>
    <property type="match status" value="1"/>
</dbReference>
<evidence type="ECO:0000313" key="3">
    <source>
        <dbReference type="EMBL" id="KAB2330903.1"/>
    </source>
</evidence>
<dbReference type="PANTHER" id="PTHR37296:SF1">
    <property type="entry name" value="CONSERVED VIRULENCE FACTOR B"/>
    <property type="match status" value="1"/>
</dbReference>
<evidence type="ECO:0000256" key="1">
    <source>
        <dbReference type="PIRNR" id="PIRNR012524"/>
    </source>
</evidence>
<dbReference type="InterPro" id="IPR048588">
    <property type="entry name" value="CvfB_S1_2nd"/>
</dbReference>
<comment type="similarity">
    <text evidence="1">Belongs to the CvfB family.</text>
</comment>
<dbReference type="InterPro" id="IPR036388">
    <property type="entry name" value="WH-like_DNA-bd_sf"/>
</dbReference>
<dbReference type="PROSITE" id="PS50126">
    <property type="entry name" value="S1"/>
    <property type="match status" value="1"/>
</dbReference>
<dbReference type="SMART" id="SM00316">
    <property type="entry name" value="S1"/>
    <property type="match status" value="2"/>
</dbReference>